<keyword evidence="2" id="KW-1185">Reference proteome</keyword>
<accession>A0A182XSC3</accession>
<dbReference type="AlphaFoldDB" id="A0A182XSC3"/>
<sequence>MRVSLYLGNNIPPARGATAAAEQRFLGVANNSKDLHDCGQCYN</sequence>
<dbReference type="Proteomes" id="UP000076407">
    <property type="component" value="Unassembled WGS sequence"/>
</dbReference>
<evidence type="ECO:0000313" key="1">
    <source>
        <dbReference type="EnsemblMetazoa" id="AQUA014736-PA"/>
    </source>
</evidence>
<dbReference type="EnsemblMetazoa" id="AQUA014736-RA">
    <property type="protein sequence ID" value="AQUA014736-PA"/>
    <property type="gene ID" value="AQUA014736"/>
</dbReference>
<organism evidence="1 2">
    <name type="scientific">Anopheles quadriannulatus</name>
    <name type="common">Mosquito</name>
    <dbReference type="NCBI Taxonomy" id="34691"/>
    <lineage>
        <taxon>Eukaryota</taxon>
        <taxon>Metazoa</taxon>
        <taxon>Ecdysozoa</taxon>
        <taxon>Arthropoda</taxon>
        <taxon>Hexapoda</taxon>
        <taxon>Insecta</taxon>
        <taxon>Pterygota</taxon>
        <taxon>Neoptera</taxon>
        <taxon>Endopterygota</taxon>
        <taxon>Diptera</taxon>
        <taxon>Nematocera</taxon>
        <taxon>Culicoidea</taxon>
        <taxon>Culicidae</taxon>
        <taxon>Anophelinae</taxon>
        <taxon>Anopheles</taxon>
    </lineage>
</organism>
<proteinExistence type="predicted"/>
<reference evidence="1" key="1">
    <citation type="submission" date="2020-05" db="UniProtKB">
        <authorList>
            <consortium name="EnsemblMetazoa"/>
        </authorList>
    </citation>
    <scope>IDENTIFICATION</scope>
    <source>
        <strain evidence="1">SANGQUA</strain>
    </source>
</reference>
<name>A0A182XSC3_ANOQN</name>
<dbReference type="VEuPathDB" id="VectorBase:AQUA014736"/>
<protein>
    <submittedName>
        <fullName evidence="1">Uncharacterized protein</fullName>
    </submittedName>
</protein>
<evidence type="ECO:0000313" key="2">
    <source>
        <dbReference type="Proteomes" id="UP000076407"/>
    </source>
</evidence>